<dbReference type="PANTHER" id="PTHR31111">
    <property type="entry name" value="BNAA05G37150D PROTEIN-RELATED"/>
    <property type="match status" value="1"/>
</dbReference>
<feature type="domain" description="F-box" evidence="2">
    <location>
        <begin position="23"/>
        <end position="63"/>
    </location>
</feature>
<feature type="compositionally biased region" description="Basic and acidic residues" evidence="1">
    <location>
        <begin position="1"/>
        <end position="15"/>
    </location>
</feature>
<reference evidence="4" key="1">
    <citation type="journal article" date="2013" name="Nat. Genet.">
        <title>The Capsella rubella genome and the genomic consequences of rapid mating system evolution.</title>
        <authorList>
            <person name="Slotte T."/>
            <person name="Hazzouri K.M."/>
            <person name="Agren J.A."/>
            <person name="Koenig D."/>
            <person name="Maumus F."/>
            <person name="Guo Y.L."/>
            <person name="Steige K."/>
            <person name="Platts A.E."/>
            <person name="Escobar J.S."/>
            <person name="Newman L.K."/>
            <person name="Wang W."/>
            <person name="Mandakova T."/>
            <person name="Vello E."/>
            <person name="Smith L.M."/>
            <person name="Henz S.R."/>
            <person name="Steffen J."/>
            <person name="Takuno S."/>
            <person name="Brandvain Y."/>
            <person name="Coop G."/>
            <person name="Andolfatto P."/>
            <person name="Hu T.T."/>
            <person name="Blanchette M."/>
            <person name="Clark R.M."/>
            <person name="Quesneville H."/>
            <person name="Nordborg M."/>
            <person name="Gaut B.S."/>
            <person name="Lysak M.A."/>
            <person name="Jenkins J."/>
            <person name="Grimwood J."/>
            <person name="Chapman J."/>
            <person name="Prochnik S."/>
            <person name="Shu S."/>
            <person name="Rokhsar D."/>
            <person name="Schmutz J."/>
            <person name="Weigel D."/>
            <person name="Wright S.I."/>
        </authorList>
    </citation>
    <scope>NUCLEOTIDE SEQUENCE [LARGE SCALE GENOMIC DNA]</scope>
    <source>
        <strain evidence="4">cv. Monte Gargano</strain>
    </source>
</reference>
<dbReference type="NCBIfam" id="TIGR01640">
    <property type="entry name" value="F_box_assoc_1"/>
    <property type="match status" value="1"/>
</dbReference>
<dbReference type="InterPro" id="IPR013187">
    <property type="entry name" value="F-box-assoc_dom_typ3"/>
</dbReference>
<sequence>MNRVKKENDLQKRDDDDGSSSYLSKELVEEILLKLPTKSIPKLIVVSKLWSSIVRSKKFIDLYMKRSLTRPCFLFLFNRDDVQFYHSATQEAAAPCCYTCRLSSFPLSLIETRISSLSFNVSQPVHGFICCQDLDKVVVLNPSTGQVLVLPQVRTRRTQISRFFGYDSIRDEYKVLCMTVLQVSDEDEPVVSEEHQVFTLGVGKKKEATWRMIECKVPHCPATEGVCPKNGVVYYGAWSNSDKYGSVIVAFDVRLEEFTLVKLPLGVKINDSGSGLVSCQGKVALVNQNQSYHNKLNMWVLEDVDKPEWSKISVVVPFWDGLSGPEFFHCRGAISSDEFIFSPIYPTVRPFFIVSKEDIATRVEIEGLGDNFGFVIVLLDYAECPIFL</sequence>
<dbReference type="Pfam" id="PF00646">
    <property type="entry name" value="F-box"/>
    <property type="match status" value="1"/>
</dbReference>
<dbReference type="InterPro" id="IPR001810">
    <property type="entry name" value="F-box_dom"/>
</dbReference>
<dbReference type="eggNOG" id="ENOG502SXXQ">
    <property type="taxonomic scope" value="Eukaryota"/>
</dbReference>
<gene>
    <name evidence="3" type="ORF">CARUB_v10002799mg</name>
</gene>
<feature type="region of interest" description="Disordered" evidence="1">
    <location>
        <begin position="1"/>
        <end position="20"/>
    </location>
</feature>
<evidence type="ECO:0000313" key="3">
    <source>
        <dbReference type="EMBL" id="EOA19603.1"/>
    </source>
</evidence>
<dbReference type="EMBL" id="KB870810">
    <property type="protein sequence ID" value="EOA19603.1"/>
    <property type="molecule type" value="Genomic_DNA"/>
</dbReference>
<accession>R0H7S4</accession>
<dbReference type="SUPFAM" id="SSF81383">
    <property type="entry name" value="F-box domain"/>
    <property type="match status" value="1"/>
</dbReference>
<dbReference type="InterPro" id="IPR017451">
    <property type="entry name" value="F-box-assoc_interact_dom"/>
</dbReference>
<dbReference type="SMART" id="SM00256">
    <property type="entry name" value="FBOX"/>
    <property type="match status" value="1"/>
</dbReference>
<evidence type="ECO:0000256" key="1">
    <source>
        <dbReference type="SAM" id="MobiDB-lite"/>
    </source>
</evidence>
<dbReference type="Pfam" id="PF08268">
    <property type="entry name" value="FBA_3"/>
    <property type="match status" value="1"/>
</dbReference>
<proteinExistence type="predicted"/>
<protein>
    <recommendedName>
        <fullName evidence="2">F-box domain-containing protein</fullName>
    </recommendedName>
</protein>
<dbReference type="InterPro" id="IPR036047">
    <property type="entry name" value="F-box-like_dom_sf"/>
</dbReference>
<dbReference type="PANTHER" id="PTHR31111:SF78">
    <property type="entry name" value="F-BOX ASSOCIATED UBIQUITINATION EFFECTOR FAMILY PROTEIN"/>
    <property type="match status" value="1"/>
</dbReference>
<evidence type="ECO:0000259" key="2">
    <source>
        <dbReference type="SMART" id="SM00256"/>
    </source>
</evidence>
<name>R0H7S4_9BRAS</name>
<dbReference type="OrthoDB" id="5319261at2759"/>
<keyword evidence="4" id="KW-1185">Reference proteome</keyword>
<dbReference type="AlphaFoldDB" id="R0H7S4"/>
<dbReference type="Proteomes" id="UP000029121">
    <property type="component" value="Unassembled WGS sequence"/>
</dbReference>
<evidence type="ECO:0000313" key="4">
    <source>
        <dbReference type="Proteomes" id="UP000029121"/>
    </source>
</evidence>
<dbReference type="KEGG" id="crb:17882325"/>
<organism evidence="3 4">
    <name type="scientific">Capsella rubella</name>
    <dbReference type="NCBI Taxonomy" id="81985"/>
    <lineage>
        <taxon>Eukaryota</taxon>
        <taxon>Viridiplantae</taxon>
        <taxon>Streptophyta</taxon>
        <taxon>Embryophyta</taxon>
        <taxon>Tracheophyta</taxon>
        <taxon>Spermatophyta</taxon>
        <taxon>Magnoliopsida</taxon>
        <taxon>eudicotyledons</taxon>
        <taxon>Gunneridae</taxon>
        <taxon>Pentapetalae</taxon>
        <taxon>rosids</taxon>
        <taxon>malvids</taxon>
        <taxon>Brassicales</taxon>
        <taxon>Brassicaceae</taxon>
        <taxon>Camelineae</taxon>
        <taxon>Capsella</taxon>
    </lineage>
</organism>